<geneLocation type="plasmid" evidence="1 2">
    <name>pRgalR602c</name>
</geneLocation>
<gene>
    <name evidence="1" type="ORF">RGR602_PC00411</name>
</gene>
<evidence type="ECO:0000313" key="2">
    <source>
        <dbReference type="Proteomes" id="UP000031368"/>
    </source>
</evidence>
<sequence>MIHSHNRSRISRIAAARSGPACVKARGYEKEDFLDGVVIAGASAMHAEITEGAATLSF</sequence>
<keyword evidence="1" id="KW-0614">Plasmid</keyword>
<accession>A0A0B4XBL5</accession>
<evidence type="ECO:0000313" key="1">
    <source>
        <dbReference type="EMBL" id="AJD44451.1"/>
    </source>
</evidence>
<dbReference type="AlphaFoldDB" id="A0A0B4XBL5"/>
<dbReference type="EMBL" id="CP006880">
    <property type="protein sequence ID" value="AJD44451.1"/>
    <property type="molecule type" value="Genomic_DNA"/>
</dbReference>
<dbReference type="KEGG" id="rga:RGR602_PC00411"/>
<keyword evidence="2" id="KW-1185">Reference proteome</keyword>
<proteinExistence type="predicted"/>
<name>A0A0B4XBL5_9HYPH</name>
<organism evidence="1 2">
    <name type="scientific">Rhizobium gallicum bv. gallicum R602sp</name>
    <dbReference type="NCBI Taxonomy" id="1041138"/>
    <lineage>
        <taxon>Bacteria</taxon>
        <taxon>Pseudomonadati</taxon>
        <taxon>Pseudomonadota</taxon>
        <taxon>Alphaproteobacteria</taxon>
        <taxon>Hyphomicrobiales</taxon>
        <taxon>Rhizobiaceae</taxon>
        <taxon>Rhizobium/Agrobacterium group</taxon>
        <taxon>Rhizobium</taxon>
    </lineage>
</organism>
<protein>
    <submittedName>
        <fullName evidence="1">Uncharacterized protein</fullName>
    </submittedName>
</protein>
<dbReference type="Proteomes" id="UP000031368">
    <property type="component" value="Plasmid pRgalR602c"/>
</dbReference>
<dbReference type="HOGENOM" id="CLU_2976180_0_0_5"/>
<reference evidence="1 2" key="1">
    <citation type="submission" date="2013-11" db="EMBL/GenBank/DDBJ databases">
        <title>Complete genome sequence of Rhizobium gallicum bv. gallicum R602.</title>
        <authorList>
            <person name="Bustos P."/>
            <person name="Santamaria R.I."/>
            <person name="Lozano L."/>
            <person name="Acosta J.L."/>
            <person name="Ormeno-Orrillo E."/>
            <person name="Rogel M.A."/>
            <person name="Romero D."/>
            <person name="Cevallos M.A."/>
            <person name="Martinez-Romero E."/>
            <person name="Gonzalez V."/>
        </authorList>
    </citation>
    <scope>NUCLEOTIDE SEQUENCE [LARGE SCALE GENOMIC DNA]</scope>
    <source>
        <strain evidence="1 2">R602</strain>
        <plasmid evidence="1 2">pRgalR602c</plasmid>
    </source>
</reference>